<dbReference type="STRING" id="713585.THITH_08140"/>
<feature type="transmembrane region" description="Helical" evidence="1">
    <location>
        <begin position="20"/>
        <end position="44"/>
    </location>
</feature>
<proteinExistence type="predicted"/>
<dbReference type="SUPFAM" id="SSF82866">
    <property type="entry name" value="Multidrug efflux transporter AcrB transmembrane domain"/>
    <property type="match status" value="1"/>
</dbReference>
<organism evidence="2 3">
    <name type="scientific">Thioalkalivibrio paradoxus ARh 1</name>
    <dbReference type="NCBI Taxonomy" id="713585"/>
    <lineage>
        <taxon>Bacteria</taxon>
        <taxon>Pseudomonadati</taxon>
        <taxon>Pseudomonadota</taxon>
        <taxon>Gammaproteobacteria</taxon>
        <taxon>Chromatiales</taxon>
        <taxon>Ectothiorhodospiraceae</taxon>
        <taxon>Thioalkalivibrio</taxon>
    </lineage>
</organism>
<keyword evidence="1" id="KW-0472">Membrane</keyword>
<dbReference type="GO" id="GO:0022857">
    <property type="term" value="F:transmembrane transporter activity"/>
    <property type="evidence" value="ECO:0007669"/>
    <property type="project" value="InterPro"/>
</dbReference>
<sequence length="81" mass="8677">MFPLALEMAVGAERFSPIATVIIGGITMATVLTMILVPTLFVLLSRRAPRLSGDGRQRLPRGGDWAKRRVGVIGAACGRDQ</sequence>
<evidence type="ECO:0000313" key="2">
    <source>
        <dbReference type="EMBL" id="AHF00058.1"/>
    </source>
</evidence>
<dbReference type="GO" id="GO:0016020">
    <property type="term" value="C:membrane"/>
    <property type="evidence" value="ECO:0007669"/>
    <property type="project" value="InterPro"/>
</dbReference>
<evidence type="ECO:0008006" key="4">
    <source>
        <dbReference type="Google" id="ProtNLM"/>
    </source>
</evidence>
<gene>
    <name evidence="2" type="ORF">THITH_08140</name>
</gene>
<dbReference type="Pfam" id="PF00873">
    <property type="entry name" value="ACR_tran"/>
    <property type="match status" value="1"/>
</dbReference>
<keyword evidence="1" id="KW-0812">Transmembrane</keyword>
<evidence type="ECO:0000313" key="3">
    <source>
        <dbReference type="Proteomes" id="UP000005289"/>
    </source>
</evidence>
<protein>
    <recommendedName>
        <fullName evidence="4">Acriflavin resistance protein</fullName>
    </recommendedName>
</protein>
<dbReference type="Proteomes" id="UP000005289">
    <property type="component" value="Chromosome"/>
</dbReference>
<name>W0DS07_9GAMM</name>
<evidence type="ECO:0000256" key="1">
    <source>
        <dbReference type="SAM" id="Phobius"/>
    </source>
</evidence>
<keyword evidence="3" id="KW-1185">Reference proteome</keyword>
<dbReference type="EMBL" id="CP007029">
    <property type="protein sequence ID" value="AHF00058.1"/>
    <property type="molecule type" value="Genomic_DNA"/>
</dbReference>
<reference evidence="2 3" key="1">
    <citation type="submission" date="2013-12" db="EMBL/GenBank/DDBJ databases">
        <authorList>
            <consortium name="DOE Joint Genome Institute"/>
            <person name="Muyzer G."/>
            <person name="Huntemann M."/>
            <person name="Han J."/>
            <person name="Chen A."/>
            <person name="Kyrpides N."/>
            <person name="Mavromatis K."/>
            <person name="Markowitz V."/>
            <person name="Palaniappan K."/>
            <person name="Ivanova N."/>
            <person name="Schaumberg A."/>
            <person name="Pati A."/>
            <person name="Liolios K."/>
            <person name="Nordberg H.P."/>
            <person name="Cantor M.N."/>
            <person name="Hua S.X."/>
            <person name="Woyke T."/>
        </authorList>
    </citation>
    <scope>NUCLEOTIDE SEQUENCE [LARGE SCALE GENOMIC DNA]</scope>
    <source>
        <strain evidence="2 3">ARh 1</strain>
    </source>
</reference>
<dbReference type="KEGG" id="tti:THITH_08140"/>
<keyword evidence="1" id="KW-1133">Transmembrane helix</keyword>
<dbReference type="InterPro" id="IPR001036">
    <property type="entry name" value="Acrflvin-R"/>
</dbReference>
<dbReference type="AlphaFoldDB" id="W0DS07"/>
<accession>W0DS07</accession>
<dbReference type="Gene3D" id="1.20.1640.10">
    <property type="entry name" value="Multidrug efflux transporter AcrB transmembrane domain"/>
    <property type="match status" value="1"/>
</dbReference>
<dbReference type="HOGENOM" id="CLU_2572827_0_0_6"/>